<dbReference type="EMBL" id="FCOR01000014">
    <property type="protein sequence ID" value="CVK17018.1"/>
    <property type="molecule type" value="Genomic_DNA"/>
</dbReference>
<dbReference type="GO" id="GO:0005886">
    <property type="term" value="C:plasma membrane"/>
    <property type="evidence" value="ECO:0007669"/>
    <property type="project" value="UniProtKB-SubCell"/>
</dbReference>
<dbReference type="STRING" id="1586267.GCA_001418685_01887"/>
<feature type="transmembrane region" description="Helical" evidence="7">
    <location>
        <begin position="207"/>
        <end position="225"/>
    </location>
</feature>
<evidence type="ECO:0000313" key="9">
    <source>
        <dbReference type="EMBL" id="CVK17018.1"/>
    </source>
</evidence>
<dbReference type="PANTHER" id="PTHR40074:SF2">
    <property type="entry name" value="O-ACETYLTRANSFERASE WECH"/>
    <property type="match status" value="1"/>
</dbReference>
<keyword evidence="3" id="KW-1003">Cell membrane</keyword>
<evidence type="ECO:0000259" key="8">
    <source>
        <dbReference type="Pfam" id="PF01757"/>
    </source>
</evidence>
<evidence type="ECO:0000256" key="5">
    <source>
        <dbReference type="ARBA" id="ARBA00022989"/>
    </source>
</evidence>
<feature type="transmembrane region" description="Helical" evidence="7">
    <location>
        <begin position="266"/>
        <end position="284"/>
    </location>
</feature>
<comment type="subcellular location">
    <subcellularLocation>
        <location evidence="1">Cell membrane</location>
        <topology evidence="1">Multi-pass membrane protein</topology>
    </subcellularLocation>
</comment>
<feature type="transmembrane region" description="Helical" evidence="7">
    <location>
        <begin position="42"/>
        <end position="62"/>
    </location>
</feature>
<keyword evidence="4 7" id="KW-0812">Transmembrane</keyword>
<feature type="transmembrane region" description="Helical" evidence="7">
    <location>
        <begin position="237"/>
        <end position="259"/>
    </location>
</feature>
<organism evidence="9 10">
    <name type="scientific">Apibacter mensalis</name>
    <dbReference type="NCBI Taxonomy" id="1586267"/>
    <lineage>
        <taxon>Bacteria</taxon>
        <taxon>Pseudomonadati</taxon>
        <taxon>Bacteroidota</taxon>
        <taxon>Flavobacteriia</taxon>
        <taxon>Flavobacteriales</taxon>
        <taxon>Weeksellaceae</taxon>
        <taxon>Apibacter</taxon>
    </lineage>
</organism>
<dbReference type="AlphaFoldDB" id="A0A0X3AT25"/>
<accession>A0A0X3AT25</accession>
<reference evidence="9 10" key="1">
    <citation type="submission" date="2016-01" db="EMBL/GenBank/DDBJ databases">
        <authorList>
            <person name="McClelland M."/>
            <person name="Jain A."/>
            <person name="Saraogi P."/>
            <person name="Mendelson R."/>
            <person name="Westerman R."/>
            <person name="SanMiguel P."/>
            <person name="Csonka L."/>
        </authorList>
    </citation>
    <scope>NUCLEOTIDE SEQUENCE [LARGE SCALE GENOMIC DNA]</scope>
    <source>
        <strain evidence="9 10">R-53146</strain>
    </source>
</reference>
<keyword evidence="10" id="KW-1185">Reference proteome</keyword>
<protein>
    <submittedName>
        <fullName evidence="9">Peptidoglycan/LPS O-acetylase OafA/YrhL, contains acyltransferase and SGNH-hydrolase domains</fullName>
    </submittedName>
</protein>
<comment type="similarity">
    <text evidence="2">Belongs to the acyltransferase 3 family.</text>
</comment>
<dbReference type="InterPro" id="IPR002656">
    <property type="entry name" value="Acyl_transf_3_dom"/>
</dbReference>
<dbReference type="PANTHER" id="PTHR40074">
    <property type="entry name" value="O-ACETYLTRANSFERASE WECH"/>
    <property type="match status" value="1"/>
</dbReference>
<dbReference type="Proteomes" id="UP000182761">
    <property type="component" value="Unassembled WGS sequence"/>
</dbReference>
<keyword evidence="9" id="KW-0378">Hydrolase</keyword>
<evidence type="ECO:0000256" key="2">
    <source>
        <dbReference type="ARBA" id="ARBA00007400"/>
    </source>
</evidence>
<feature type="transmembrane region" description="Helical" evidence="7">
    <location>
        <begin position="12"/>
        <end position="30"/>
    </location>
</feature>
<feature type="transmembrane region" description="Helical" evidence="7">
    <location>
        <begin position="126"/>
        <end position="144"/>
    </location>
</feature>
<dbReference type="GO" id="GO:0016787">
    <property type="term" value="F:hydrolase activity"/>
    <property type="evidence" value="ECO:0007669"/>
    <property type="project" value="UniProtKB-KW"/>
</dbReference>
<evidence type="ECO:0000256" key="6">
    <source>
        <dbReference type="ARBA" id="ARBA00023136"/>
    </source>
</evidence>
<feature type="domain" description="Acyltransferase 3" evidence="8">
    <location>
        <begin position="15"/>
        <end position="310"/>
    </location>
</feature>
<gene>
    <name evidence="9" type="ORF">Ga0061079_11433</name>
</gene>
<name>A0A0X3AT25_9FLAO</name>
<evidence type="ECO:0000313" key="10">
    <source>
        <dbReference type="Proteomes" id="UP000182761"/>
    </source>
</evidence>
<evidence type="ECO:0000256" key="1">
    <source>
        <dbReference type="ARBA" id="ARBA00004651"/>
    </source>
</evidence>
<keyword evidence="5 7" id="KW-1133">Transmembrane helix</keyword>
<dbReference type="OrthoDB" id="9796461at2"/>
<sequence length="332" mass="39368">MKLNLLSKYRTLLMGVAILWVMFYHSHVYVGSSKFLEFFKRIGYGGVDIFILVSGFGVYFSISKDNCIRNFYKKRVLRIFPYYYPIVLIVTIIAIKLGIWNSDSLFYNLTTLGYWRNVGLDKIYDWYIPALLFLYLLTPLYYKFFKINKTATTLCAISAAYIFSYSTYGTYEYLYNLTFRIPHYVIGFWLADFLIKNKEYEFNKITIILFAISLIVGVSILYYLYFYTPYFEIYGNYVSPFILITVPLCIFLCYFFSLFKSYKFPILTFLGIHSLTLFIFHEKILFLCHIILPSNIENVCAFILTFILAYVWQKLVDNIINKITITKKKTFQ</sequence>
<proteinExistence type="inferred from homology"/>
<evidence type="ECO:0000256" key="4">
    <source>
        <dbReference type="ARBA" id="ARBA00022692"/>
    </source>
</evidence>
<feature type="transmembrane region" description="Helical" evidence="7">
    <location>
        <begin position="290"/>
        <end position="312"/>
    </location>
</feature>
<evidence type="ECO:0000256" key="3">
    <source>
        <dbReference type="ARBA" id="ARBA00022475"/>
    </source>
</evidence>
<feature type="transmembrane region" description="Helical" evidence="7">
    <location>
        <begin position="82"/>
        <end position="100"/>
    </location>
</feature>
<dbReference type="GO" id="GO:0016413">
    <property type="term" value="F:O-acetyltransferase activity"/>
    <property type="evidence" value="ECO:0007669"/>
    <property type="project" value="TreeGrafter"/>
</dbReference>
<evidence type="ECO:0000256" key="7">
    <source>
        <dbReference type="SAM" id="Phobius"/>
    </source>
</evidence>
<dbReference type="Pfam" id="PF01757">
    <property type="entry name" value="Acyl_transf_3"/>
    <property type="match status" value="1"/>
</dbReference>
<dbReference type="GO" id="GO:0009246">
    <property type="term" value="P:enterobacterial common antigen biosynthetic process"/>
    <property type="evidence" value="ECO:0007669"/>
    <property type="project" value="TreeGrafter"/>
</dbReference>
<keyword evidence="6 7" id="KW-0472">Membrane</keyword>
<keyword evidence="9" id="KW-0012">Acyltransferase</keyword>
<dbReference type="RefSeq" id="WP_082435435.1">
    <property type="nucleotide sequence ID" value="NZ_FCOR01000014.1"/>
</dbReference>
<keyword evidence="9" id="KW-0808">Transferase</keyword>